<evidence type="ECO:0000313" key="4">
    <source>
        <dbReference type="EMBL" id="KAF4617082.1"/>
    </source>
</evidence>
<feature type="domain" description="Heterokaryon incompatibility" evidence="2">
    <location>
        <begin position="533"/>
        <end position="680"/>
    </location>
</feature>
<dbReference type="InterPro" id="IPR045518">
    <property type="entry name" value="2EXR"/>
</dbReference>
<dbReference type="Pfam" id="PF06985">
    <property type="entry name" value="HET"/>
    <property type="match status" value="1"/>
</dbReference>
<evidence type="ECO:0008006" key="6">
    <source>
        <dbReference type="Google" id="ProtNLM"/>
    </source>
</evidence>
<evidence type="ECO:0000313" key="5">
    <source>
        <dbReference type="Proteomes" id="UP000566819"/>
    </source>
</evidence>
<evidence type="ECO:0000256" key="1">
    <source>
        <dbReference type="SAM" id="MobiDB-lite"/>
    </source>
</evidence>
<dbReference type="PANTHER" id="PTHR33112:SF12">
    <property type="entry name" value="HETEROKARYON INCOMPATIBILITY DOMAIN-CONTAINING PROTEIN"/>
    <property type="match status" value="1"/>
</dbReference>
<feature type="domain" description="2EXR" evidence="3">
    <location>
        <begin position="27"/>
        <end position="181"/>
    </location>
</feature>
<dbReference type="PANTHER" id="PTHR33112">
    <property type="entry name" value="DOMAIN PROTEIN, PUTATIVE-RELATED"/>
    <property type="match status" value="1"/>
</dbReference>
<dbReference type="InterPro" id="IPR010730">
    <property type="entry name" value="HET"/>
</dbReference>
<reference evidence="4 5" key="1">
    <citation type="submission" date="2020-03" db="EMBL/GenBank/DDBJ databases">
        <title>Draft Genome Sequence of Cudoniella acicularis.</title>
        <authorList>
            <person name="Buettner E."/>
            <person name="Kellner H."/>
        </authorList>
    </citation>
    <scope>NUCLEOTIDE SEQUENCE [LARGE SCALE GENOMIC DNA]</scope>
    <source>
        <strain evidence="4 5">DSM 108380</strain>
    </source>
</reference>
<feature type="compositionally biased region" description="Polar residues" evidence="1">
    <location>
        <begin position="12"/>
        <end position="23"/>
    </location>
</feature>
<dbReference type="Proteomes" id="UP000566819">
    <property type="component" value="Unassembled WGS sequence"/>
</dbReference>
<name>A0A8H4VPC9_9HELO</name>
<accession>A0A8H4VPC9</accession>
<organism evidence="4 5">
    <name type="scientific">Cudoniella acicularis</name>
    <dbReference type="NCBI Taxonomy" id="354080"/>
    <lineage>
        <taxon>Eukaryota</taxon>
        <taxon>Fungi</taxon>
        <taxon>Dikarya</taxon>
        <taxon>Ascomycota</taxon>
        <taxon>Pezizomycotina</taxon>
        <taxon>Leotiomycetes</taxon>
        <taxon>Helotiales</taxon>
        <taxon>Tricladiaceae</taxon>
        <taxon>Cudoniella</taxon>
    </lineage>
</organism>
<evidence type="ECO:0000259" key="3">
    <source>
        <dbReference type="Pfam" id="PF20150"/>
    </source>
</evidence>
<dbReference type="OrthoDB" id="2958217at2759"/>
<evidence type="ECO:0000259" key="2">
    <source>
        <dbReference type="Pfam" id="PF06985"/>
    </source>
</evidence>
<proteinExistence type="predicted"/>
<protein>
    <recommendedName>
        <fullName evidence="6">Heterokaryon incompatibility domain-containing protein</fullName>
    </recommendedName>
</protein>
<sequence>MATKISDVQHDQAGSQRDTSSPKPLTFSDLPTEIREQIWNLSFEPRILCLHAHEHHISVSPTADNWDPPSLAAMSFTCSVASATSSHPAMSPVQVFKDYTAQCGHRRNGLSQPGHLPSSPIPLGPPQLYICHESRELAKKKYTLFFPGIDFGLRLNPSIHTEWKEKSLSLPKVWVDFSIDSIFIDAGQSPYLNQYNPTLKVIRKEYPREAAQIRRLGIVGRIKEIAMLVKGGWVPHDCTGTDRFPYEFPSRPEYWVGMEGLEELVLVDGEWDVEDGRWSKAFENFETTQIEVPGGYCETYLDSKEVIYRSGYRGEYAKYAVGIPEVKIFWENGWVSWNDEVGLQGVASEGKGMSKPESLCRYCEKIPFDPVQLDSLLEIRTFNLGPITRVRSSRCPFCRLVILSVHEVIRTSQQTSISNLLPDDKPVLVKWMPAIGPGSGAFSTSGSDTWISFIRPTTDQPPSHPAYCLRQNTSPQVNITQISQWLSTCYSTHGKCNKISPAVIQDFFPGLTVLRLIDTQRKCIVERRENCKYIALSYVWGSAPNVRLTKTNRLQFEQPGSLDRHSYLLPRTIRDAMSLVPQLGLRYLWVDALCLVQNDPGDLKSGINVMDLIYEWAWLTIVAASGHDANAGLPGLAEGTRHIHNLNVEIRPGVSLGIYTQLDQLLKPTAYRSRAWTFQEHFLSPRALYFVDDKIFFRCYQADYGEGCFEKSRFAHSMSSLLPMAVELQEPIQDFEVLLKYYSASALTNQNDILRAMAGIIRKLSKKLGYRFFEGIPVGAFDFFVMFSCAQHQPLRRRSGFPSYSWTGWIGTVDLPSIRDLVHWLKAKTWIQWFKRSHSGILNLVWDPMAYDSLPRAEFGFERYTTRVSFNPPSSLRFSTVRTAPTEDLGFEVAISVYPLLQFWTLSVFYTISEINVFSGDASLVDKSGRQCGRISLDNFESSTYFELPGPFECILLSESNETFNSYPRVKLGGEWQCYNVILLEWTGNIAERRGIGVIAKLAIVNSFHPGPVWKEIFLA</sequence>
<comment type="caution">
    <text evidence="4">The sequence shown here is derived from an EMBL/GenBank/DDBJ whole genome shotgun (WGS) entry which is preliminary data.</text>
</comment>
<gene>
    <name evidence="4" type="ORF">G7Y89_g15067</name>
</gene>
<dbReference type="Pfam" id="PF20150">
    <property type="entry name" value="2EXR"/>
    <property type="match status" value="1"/>
</dbReference>
<keyword evidence="5" id="KW-1185">Reference proteome</keyword>
<dbReference type="EMBL" id="JAAMPI010002185">
    <property type="protein sequence ID" value="KAF4617082.1"/>
    <property type="molecule type" value="Genomic_DNA"/>
</dbReference>
<dbReference type="AlphaFoldDB" id="A0A8H4VPC9"/>
<feature type="region of interest" description="Disordered" evidence="1">
    <location>
        <begin position="1"/>
        <end position="29"/>
    </location>
</feature>